<name>C3X1Y8_9BURK</name>
<dbReference type="RefSeq" id="WP_005876140.1">
    <property type="nucleotide sequence ID" value="NZ_CABMNL010000001.1"/>
</dbReference>
<dbReference type="Pfam" id="PF14384">
    <property type="entry name" value="BrnA_antitoxin"/>
    <property type="match status" value="1"/>
</dbReference>
<dbReference type="InterPro" id="IPR025528">
    <property type="entry name" value="BrnA_antitoxin"/>
</dbReference>
<evidence type="ECO:0000313" key="1">
    <source>
        <dbReference type="EMBL" id="EEO27224.1"/>
    </source>
</evidence>
<dbReference type="eggNOG" id="COG3514">
    <property type="taxonomic scope" value="Bacteria"/>
</dbReference>
<proteinExistence type="predicted"/>
<accession>C3X1Y8</accession>
<comment type="caution">
    <text evidence="1">The sequence shown here is derived from an EMBL/GenBank/DDBJ whole genome shotgun (WGS) entry which is preliminary data.</text>
</comment>
<evidence type="ECO:0008006" key="3">
    <source>
        <dbReference type="Google" id="ProtNLM"/>
    </source>
</evidence>
<reference evidence="1" key="1">
    <citation type="submission" date="2011-10" db="EMBL/GenBank/DDBJ databases">
        <title>The Genome Sequence of Oxalobacter formigenes HOxBLS.</title>
        <authorList>
            <consortium name="The Broad Institute Genome Sequencing Platform"/>
            <person name="Earl A."/>
            <person name="Ward D."/>
            <person name="Feldgarden M."/>
            <person name="Gevers D."/>
            <person name="Allison M.J."/>
            <person name="Humphrey S."/>
            <person name="Young S.K."/>
            <person name="Zeng Q."/>
            <person name="Gargeya S."/>
            <person name="Fitzgerald M."/>
            <person name="Haas B."/>
            <person name="Abouelleil A."/>
            <person name="Alvarado L."/>
            <person name="Arachchi H.M."/>
            <person name="Berlin A."/>
            <person name="Brown A."/>
            <person name="Chapman S.B."/>
            <person name="Chen Z."/>
            <person name="Dunbar C."/>
            <person name="Freedman E."/>
            <person name="Gearin G."/>
            <person name="Goldberg J."/>
            <person name="Griggs A."/>
            <person name="Gujja S."/>
            <person name="Heiman D."/>
            <person name="Howarth C."/>
            <person name="Larson L."/>
            <person name="Lui A."/>
            <person name="MacDonald P.J.P."/>
            <person name="Montmayeur A."/>
            <person name="Murphy C."/>
            <person name="Neiman D."/>
            <person name="Pearson M."/>
            <person name="Priest M."/>
            <person name="Roberts A."/>
            <person name="Saif S."/>
            <person name="Shea T."/>
            <person name="Shenoy N."/>
            <person name="Sisk P."/>
            <person name="Stolte C."/>
            <person name="Sykes S."/>
            <person name="Wortman J."/>
            <person name="Nusbaum C."/>
            <person name="Birren B."/>
        </authorList>
    </citation>
    <scope>NUCLEOTIDE SEQUENCE [LARGE SCALE GENOMIC DNA]</scope>
    <source>
        <strain evidence="1">HOxBLS</strain>
    </source>
</reference>
<sequence length="113" mass="12708">MPKTVKTKSGRAIIMPTPEEDKVINEGIMADPDNPEMSDDAFKNAKLASEFFTPEQFAALKEKRPRGRPHADQPKVSTSIRLDADLLEALRATGRGWQSTVNSILREKIMRDR</sequence>
<protein>
    <recommendedName>
        <fullName evidence="3">BrnA antitoxin family protein</fullName>
    </recommendedName>
</protein>
<evidence type="ECO:0000313" key="2">
    <source>
        <dbReference type="Proteomes" id="UP000003973"/>
    </source>
</evidence>
<dbReference type="HOGENOM" id="CLU_140900_0_0_4"/>
<keyword evidence="2" id="KW-1185">Reference proteome</keyword>
<gene>
    <name evidence="1" type="ORF">OFAG_00377</name>
</gene>
<organism evidence="1 2">
    <name type="scientific">Oxalobacter paraformigenes</name>
    <dbReference type="NCBI Taxonomy" id="556268"/>
    <lineage>
        <taxon>Bacteria</taxon>
        <taxon>Pseudomonadati</taxon>
        <taxon>Pseudomonadota</taxon>
        <taxon>Betaproteobacteria</taxon>
        <taxon>Burkholderiales</taxon>
        <taxon>Oxalobacteraceae</taxon>
        <taxon>Oxalobacter</taxon>
    </lineage>
</organism>
<dbReference type="EMBL" id="ACDP02000029">
    <property type="protein sequence ID" value="EEO27224.1"/>
    <property type="molecule type" value="Genomic_DNA"/>
</dbReference>
<dbReference type="AlphaFoldDB" id="C3X1Y8"/>
<dbReference type="Proteomes" id="UP000003973">
    <property type="component" value="Unassembled WGS sequence"/>
</dbReference>